<evidence type="ECO:0000313" key="1">
    <source>
        <dbReference type="EMBL" id="DAG01243.1"/>
    </source>
</evidence>
<protein>
    <submittedName>
        <fullName evidence="1">Uncharacterized protein</fullName>
    </submittedName>
</protein>
<organism evidence="1">
    <name type="scientific">Caudovirales sp. ctVfb8</name>
    <dbReference type="NCBI Taxonomy" id="2825766"/>
    <lineage>
        <taxon>Viruses</taxon>
        <taxon>Duplodnaviria</taxon>
        <taxon>Heunggongvirae</taxon>
        <taxon>Uroviricota</taxon>
        <taxon>Caudoviricetes</taxon>
    </lineage>
</organism>
<dbReference type="EMBL" id="BK016189">
    <property type="protein sequence ID" value="DAG01243.1"/>
    <property type="molecule type" value="Genomic_DNA"/>
</dbReference>
<reference evidence="1" key="1">
    <citation type="journal article" date="2021" name="Proc. Natl. Acad. Sci. U.S.A.">
        <title>A Catalog of Tens of Thousands of Viruses from Human Metagenomes Reveals Hidden Associations with Chronic Diseases.</title>
        <authorList>
            <person name="Tisza M.J."/>
            <person name="Buck C.B."/>
        </authorList>
    </citation>
    <scope>NUCLEOTIDE SEQUENCE</scope>
    <source>
        <strain evidence="1">CtVfb8</strain>
    </source>
</reference>
<sequence>MNIQVYWDGNVGACEYENRKAFFTAKPDITTVTFDVIVYSEDNNVTKKIYANITSELTSEEVTAIKQFAKAQFTDKSNTN</sequence>
<accession>A0A8S5V3R1</accession>
<name>A0A8S5V3R1_9CAUD</name>
<proteinExistence type="predicted"/>